<dbReference type="InterPro" id="IPR011989">
    <property type="entry name" value="ARM-like"/>
</dbReference>
<evidence type="ECO:0000256" key="5">
    <source>
        <dbReference type="ARBA" id="ARBA00023242"/>
    </source>
</evidence>
<organism evidence="7 8">
    <name type="scientific">Torulaspora delbrueckii</name>
    <name type="common">Yeast</name>
    <name type="synonym">Candida colliculosa</name>
    <dbReference type="NCBI Taxonomy" id="4950"/>
    <lineage>
        <taxon>Eukaryota</taxon>
        <taxon>Fungi</taxon>
        <taxon>Dikarya</taxon>
        <taxon>Ascomycota</taxon>
        <taxon>Saccharomycotina</taxon>
        <taxon>Saccharomycetes</taxon>
        <taxon>Saccharomycetales</taxon>
        <taxon>Saccharomycetaceae</taxon>
        <taxon>Torulaspora</taxon>
    </lineage>
</organism>
<evidence type="ECO:0000256" key="4">
    <source>
        <dbReference type="ARBA" id="ARBA00022737"/>
    </source>
</evidence>
<evidence type="ECO:0000313" key="7">
    <source>
        <dbReference type="EMBL" id="CCE94122.1"/>
    </source>
</evidence>
<comment type="subcellular location">
    <subcellularLocation>
        <location evidence="2">Cytoplasm</location>
    </subcellularLocation>
    <subcellularLocation>
        <location evidence="1">Nucleus</location>
    </subcellularLocation>
</comment>
<dbReference type="GeneID" id="11501286"/>
<reference evidence="7 8" key="1">
    <citation type="journal article" date="2011" name="Proc. Natl. Acad. Sci. U.S.A.">
        <title>Evolutionary erosion of yeast sex chromosomes by mating-type switching accidents.</title>
        <authorList>
            <person name="Gordon J.L."/>
            <person name="Armisen D."/>
            <person name="Proux-Wera E."/>
            <person name="Oheigeartaigh S.S."/>
            <person name="Byrne K.P."/>
            <person name="Wolfe K.H."/>
        </authorList>
    </citation>
    <scope>NUCLEOTIDE SEQUENCE [LARGE SCALE GENOMIC DNA]</scope>
    <source>
        <strain evidence="8">ATCC 10662 / CBS 1146 / NBRC 0425 / NCYC 2629 / NRRL Y-866</strain>
    </source>
</reference>
<dbReference type="OrthoDB" id="5559898at2759"/>
<dbReference type="FunCoup" id="G8ZZS8">
    <property type="interactions" value="78"/>
</dbReference>
<protein>
    <recommendedName>
        <fullName evidence="9">Vid28p</fullName>
    </recommendedName>
</protein>
<dbReference type="PANTHER" id="PTHR15651">
    <property type="entry name" value="ARMADILLO REPEAT-CONTAINING PROTEIN 8"/>
    <property type="match status" value="1"/>
</dbReference>
<dbReference type="EMBL" id="HE616749">
    <property type="protein sequence ID" value="CCE94122.1"/>
    <property type="molecule type" value="Genomic_DNA"/>
</dbReference>
<dbReference type="GO" id="GO:0005634">
    <property type="term" value="C:nucleus"/>
    <property type="evidence" value="ECO:0007669"/>
    <property type="project" value="UniProtKB-SubCell"/>
</dbReference>
<gene>
    <name evidence="7" type="primary">TDEL0H02630</name>
    <name evidence="7" type="ORF">TDEL_0H02630</name>
</gene>
<dbReference type="RefSeq" id="XP_003683333.1">
    <property type="nucleotide sequence ID" value="XM_003683285.1"/>
</dbReference>
<dbReference type="InterPro" id="IPR038739">
    <property type="entry name" value="ARMC8/Vid28"/>
</dbReference>
<sequence length="879" mass="100286">MGATREELRKLCDSLVGDQLAKVELLTSASPEFLDELVDFGVLSSLQDVKLDILFTVLHLDEYIRDELGELYIDMVAKIYDERTLASDLVANDPLINYKYVRLINLCVNFCPPCVYPYMASLQEGFVHLISRSLGGRQDDEEMYLKDLATITELSNFFLIEKDSLDPELLCHLEGLLKQIVDKYSYELHFSYAIRIKIAKTSSAAARYDPLSNKGIEMNNTVPNAVNIQNSMDRRLISLGLALYSTPTEAEHYSYNNMLSLWQDSHFCTFVTSMLKSGDINLRCSALAFLTHPYFVDHNTWDQKQRVKQILPYLVDCLNYQPLPWWFDPFDTLDSLIELYHMHEPLDNPVIIFLSKTNIMYGLLTLFADCLSLKQQSRSSLRSTTKFIKLCASFAAYDELYRSLLLEQKSLLHHLEFGMETHLKLLKDFLSHKQVIMDSCDKAEMLPPLYDSQLVVAWLLLLKSFSRSVSALRTSLKRNKLAELLLELLQTTYQVTQECGFAGKEFLSAEIDVMGITLGCICNFVVEFSNLQSFMLSNGIVDITGEILKPTIGTCLSAIHEFKANAVKTNALWVLRHLMYNCQNAEKLDLLSKIPMSTILEYINDPSWPVQEQCFQLIRNLTCNSRKVVNILLEKFKDIKFENDPKTSARIGRGTTYLFQFLARKIKLIDPTDIIQRKTLEGVLYIIVNLAAVNENKKELVIEQDEILSLLGDILSETRQKVERYGNDSKLKLASLWVLNNLLWNSTISNYTQYALEGYAPSQKDEAGSNQSPMSPFAGEGDINESMINDEEEDDEDEENNNDPDDDDDDEGNEFVHGSSSTTDLSRAANSAAIKRCKKLVDMGIYDLVKQNVFDESLSVREKARTLQYHMDMLLKENL</sequence>
<evidence type="ECO:0000313" key="8">
    <source>
        <dbReference type="Proteomes" id="UP000005627"/>
    </source>
</evidence>
<dbReference type="PANTHER" id="PTHR15651:SF7">
    <property type="entry name" value="ARMADILLO REPEAT-CONTAINING PROTEIN 8"/>
    <property type="match status" value="1"/>
</dbReference>
<dbReference type="SUPFAM" id="SSF48371">
    <property type="entry name" value="ARM repeat"/>
    <property type="match status" value="1"/>
</dbReference>
<keyword evidence="8" id="KW-1185">Reference proteome</keyword>
<evidence type="ECO:0000256" key="3">
    <source>
        <dbReference type="ARBA" id="ARBA00022490"/>
    </source>
</evidence>
<dbReference type="InParanoid" id="G8ZZS8"/>
<dbReference type="Proteomes" id="UP000005627">
    <property type="component" value="Chromosome 8"/>
</dbReference>
<dbReference type="KEGG" id="tdl:TDEL_0H02630"/>
<dbReference type="GO" id="GO:0005773">
    <property type="term" value="C:vacuole"/>
    <property type="evidence" value="ECO:0007669"/>
    <property type="project" value="GOC"/>
</dbReference>
<feature type="compositionally biased region" description="Acidic residues" evidence="6">
    <location>
        <begin position="788"/>
        <end position="813"/>
    </location>
</feature>
<keyword evidence="5" id="KW-0539">Nucleus</keyword>
<dbReference type="HOGENOM" id="CLU_316687_0_0_1"/>
<feature type="region of interest" description="Disordered" evidence="6">
    <location>
        <begin position="762"/>
        <end position="824"/>
    </location>
</feature>
<dbReference type="AlphaFoldDB" id="G8ZZS8"/>
<evidence type="ECO:0008006" key="9">
    <source>
        <dbReference type="Google" id="ProtNLM"/>
    </source>
</evidence>
<dbReference type="Gene3D" id="1.25.10.10">
    <property type="entry name" value="Leucine-rich Repeat Variant"/>
    <property type="match status" value="1"/>
</dbReference>
<evidence type="ECO:0000256" key="2">
    <source>
        <dbReference type="ARBA" id="ARBA00004496"/>
    </source>
</evidence>
<dbReference type="GO" id="GO:0034657">
    <property type="term" value="C:GID complex"/>
    <property type="evidence" value="ECO:0007669"/>
    <property type="project" value="EnsemblFungi"/>
</dbReference>
<evidence type="ECO:0000256" key="6">
    <source>
        <dbReference type="SAM" id="MobiDB-lite"/>
    </source>
</evidence>
<keyword evidence="4" id="KW-0677">Repeat</keyword>
<proteinExistence type="predicted"/>
<name>G8ZZS8_TORDE</name>
<accession>G8ZZS8</accession>
<dbReference type="eggNOG" id="KOG1293">
    <property type="taxonomic scope" value="Eukaryota"/>
</dbReference>
<evidence type="ECO:0000256" key="1">
    <source>
        <dbReference type="ARBA" id="ARBA00004123"/>
    </source>
</evidence>
<dbReference type="GO" id="GO:0043161">
    <property type="term" value="P:proteasome-mediated ubiquitin-dependent protein catabolic process"/>
    <property type="evidence" value="ECO:0007669"/>
    <property type="project" value="EnsemblFungi"/>
</dbReference>
<dbReference type="GO" id="GO:0045721">
    <property type="term" value="P:negative regulation of gluconeogenesis"/>
    <property type="evidence" value="ECO:0007669"/>
    <property type="project" value="EnsemblFungi"/>
</dbReference>
<keyword evidence="3" id="KW-0963">Cytoplasm</keyword>
<dbReference type="STRING" id="1076872.G8ZZS8"/>
<dbReference type="GO" id="GO:0007039">
    <property type="term" value="P:protein catabolic process in the vacuole"/>
    <property type="evidence" value="ECO:0007669"/>
    <property type="project" value="EnsemblFungi"/>
</dbReference>
<dbReference type="InterPro" id="IPR016024">
    <property type="entry name" value="ARM-type_fold"/>
</dbReference>